<evidence type="ECO:0000259" key="2">
    <source>
        <dbReference type="Pfam" id="PF05048"/>
    </source>
</evidence>
<keyword evidence="1" id="KW-0732">Signal</keyword>
<evidence type="ECO:0000256" key="1">
    <source>
        <dbReference type="SAM" id="SignalP"/>
    </source>
</evidence>
<sequence length="233" mass="24150">MSVLKHLKLFVVLLFATFAYSSTASAACTPINSVPFAITSSGQYCLSNNVQTSGAAGIQISIGIGNVTLDLGGFSLKCMAAQNAIMTTTSVSNVIVENGTIRDCNYAVAINNCTSCSVRNIQAINNSIGIVASGFASRVENNQIRNDNASAGNPAILMDAYASLISSNHISGSSLGIMNRGKGNVIRANSFGQCGTAIRFDTRATYQDNLTQLCTTAFSGADLANSTDAGGNF</sequence>
<feature type="chain" id="PRO_5037014632" description="Periplasmic copper-binding protein NosD beta helix domain-containing protein" evidence="1">
    <location>
        <begin position="27"/>
        <end position="233"/>
    </location>
</feature>
<feature type="signal peptide" evidence="1">
    <location>
        <begin position="1"/>
        <end position="26"/>
    </location>
</feature>
<dbReference type="RefSeq" id="WP_212683297.1">
    <property type="nucleotide sequence ID" value="NZ_JAGSPM010000002.1"/>
</dbReference>
<evidence type="ECO:0000313" key="4">
    <source>
        <dbReference type="Proteomes" id="UP000680158"/>
    </source>
</evidence>
<dbReference type="InterPro" id="IPR012334">
    <property type="entry name" value="Pectin_lyas_fold"/>
</dbReference>
<dbReference type="PROSITE" id="PS51257">
    <property type="entry name" value="PROKAR_LIPOPROTEIN"/>
    <property type="match status" value="1"/>
</dbReference>
<comment type="caution">
    <text evidence="3">The sequence shown here is derived from an EMBL/GenBank/DDBJ whole genome shotgun (WGS) entry which is preliminary data.</text>
</comment>
<keyword evidence="4" id="KW-1185">Reference proteome</keyword>
<evidence type="ECO:0000313" key="3">
    <source>
        <dbReference type="EMBL" id="MBR7745944.1"/>
    </source>
</evidence>
<feature type="domain" description="Periplasmic copper-binding protein NosD beta helix" evidence="2">
    <location>
        <begin position="80"/>
        <end position="200"/>
    </location>
</feature>
<reference evidence="3 4" key="1">
    <citation type="submission" date="2021-04" db="EMBL/GenBank/DDBJ databases">
        <title>novel species isolated from subtropical streams in China.</title>
        <authorList>
            <person name="Lu H."/>
        </authorList>
    </citation>
    <scope>NUCLEOTIDE SEQUENCE [LARGE SCALE GENOMIC DNA]</scope>
    <source>
        <strain evidence="3 4">BYS107W</strain>
    </source>
</reference>
<dbReference type="InterPro" id="IPR007742">
    <property type="entry name" value="NosD_dom"/>
</dbReference>
<organism evidence="3 4">
    <name type="scientific">Undibacterium baiyunense</name>
    <dbReference type="NCBI Taxonomy" id="2828731"/>
    <lineage>
        <taxon>Bacteria</taxon>
        <taxon>Pseudomonadati</taxon>
        <taxon>Pseudomonadota</taxon>
        <taxon>Betaproteobacteria</taxon>
        <taxon>Burkholderiales</taxon>
        <taxon>Oxalobacteraceae</taxon>
        <taxon>Undibacterium</taxon>
    </lineage>
</organism>
<dbReference type="Proteomes" id="UP000680158">
    <property type="component" value="Unassembled WGS sequence"/>
</dbReference>
<name>A0A941DC32_9BURK</name>
<gene>
    <name evidence="3" type="ORF">KDM92_05080</name>
</gene>
<dbReference type="EMBL" id="JAGSPM010000002">
    <property type="protein sequence ID" value="MBR7745944.1"/>
    <property type="molecule type" value="Genomic_DNA"/>
</dbReference>
<dbReference type="SUPFAM" id="SSF51126">
    <property type="entry name" value="Pectin lyase-like"/>
    <property type="match status" value="1"/>
</dbReference>
<dbReference type="Pfam" id="PF05048">
    <property type="entry name" value="NosD"/>
    <property type="match status" value="1"/>
</dbReference>
<dbReference type="InterPro" id="IPR011050">
    <property type="entry name" value="Pectin_lyase_fold/virulence"/>
</dbReference>
<dbReference type="Gene3D" id="2.160.20.10">
    <property type="entry name" value="Single-stranded right-handed beta-helix, Pectin lyase-like"/>
    <property type="match status" value="1"/>
</dbReference>
<accession>A0A941DC32</accession>
<protein>
    <recommendedName>
        <fullName evidence="2">Periplasmic copper-binding protein NosD beta helix domain-containing protein</fullName>
    </recommendedName>
</protein>
<proteinExistence type="predicted"/>
<dbReference type="AlphaFoldDB" id="A0A941DC32"/>